<evidence type="ECO:0000256" key="1">
    <source>
        <dbReference type="ARBA" id="ARBA00004141"/>
    </source>
</evidence>
<keyword evidence="5 7" id="KW-0472">Membrane</keyword>
<evidence type="ECO:0000256" key="6">
    <source>
        <dbReference type="SAM" id="MobiDB-lite"/>
    </source>
</evidence>
<feature type="transmembrane region" description="Helical" evidence="7">
    <location>
        <begin position="43"/>
        <end position="65"/>
    </location>
</feature>
<feature type="domain" description="EamA" evidence="8">
    <location>
        <begin position="16"/>
        <end position="149"/>
    </location>
</feature>
<feature type="region of interest" description="Disordered" evidence="6">
    <location>
        <begin position="302"/>
        <end position="321"/>
    </location>
</feature>
<evidence type="ECO:0000256" key="3">
    <source>
        <dbReference type="ARBA" id="ARBA00022692"/>
    </source>
</evidence>
<organism evidence="9 10">
    <name type="scientific">Rhabdonatronobacter sediminivivens</name>
    <dbReference type="NCBI Taxonomy" id="2743469"/>
    <lineage>
        <taxon>Bacteria</taxon>
        <taxon>Pseudomonadati</taxon>
        <taxon>Pseudomonadota</taxon>
        <taxon>Alphaproteobacteria</taxon>
        <taxon>Rhodobacterales</taxon>
        <taxon>Paracoccaceae</taxon>
        <taxon>Rhabdonatronobacter</taxon>
    </lineage>
</organism>
<comment type="similarity">
    <text evidence="2">Belongs to the EamA transporter family.</text>
</comment>
<evidence type="ECO:0000256" key="5">
    <source>
        <dbReference type="ARBA" id="ARBA00023136"/>
    </source>
</evidence>
<dbReference type="AlphaFoldDB" id="A0A7Z0KX91"/>
<gene>
    <name evidence="9" type="ORF">HUK65_04570</name>
</gene>
<feature type="transmembrane region" description="Helical" evidence="7">
    <location>
        <begin position="194"/>
        <end position="216"/>
    </location>
</feature>
<comment type="subcellular location">
    <subcellularLocation>
        <location evidence="1">Membrane</location>
        <topology evidence="1">Multi-pass membrane protein</topology>
    </subcellularLocation>
</comment>
<dbReference type="Pfam" id="PF00892">
    <property type="entry name" value="EamA"/>
    <property type="match status" value="2"/>
</dbReference>
<protein>
    <submittedName>
        <fullName evidence="9">DMT family transporter</fullName>
    </submittedName>
</protein>
<feature type="transmembrane region" description="Helical" evidence="7">
    <location>
        <begin position="160"/>
        <end position="182"/>
    </location>
</feature>
<dbReference type="InterPro" id="IPR000620">
    <property type="entry name" value="EamA_dom"/>
</dbReference>
<evidence type="ECO:0000259" key="8">
    <source>
        <dbReference type="Pfam" id="PF00892"/>
    </source>
</evidence>
<dbReference type="SUPFAM" id="SSF103481">
    <property type="entry name" value="Multidrug resistance efflux transporter EmrE"/>
    <property type="match status" value="2"/>
</dbReference>
<dbReference type="EMBL" id="JACBXS010000006">
    <property type="protein sequence ID" value="NYS24259.1"/>
    <property type="molecule type" value="Genomic_DNA"/>
</dbReference>
<evidence type="ECO:0000256" key="4">
    <source>
        <dbReference type="ARBA" id="ARBA00022989"/>
    </source>
</evidence>
<evidence type="ECO:0000313" key="10">
    <source>
        <dbReference type="Proteomes" id="UP000529417"/>
    </source>
</evidence>
<comment type="caution">
    <text evidence="9">The sequence shown here is derived from an EMBL/GenBank/DDBJ whole genome shotgun (WGS) entry which is preliminary data.</text>
</comment>
<feature type="transmembrane region" description="Helical" evidence="7">
    <location>
        <begin position="228"/>
        <end position="247"/>
    </location>
</feature>
<feature type="transmembrane region" description="Helical" evidence="7">
    <location>
        <begin position="254"/>
        <end position="275"/>
    </location>
</feature>
<keyword evidence="3 7" id="KW-0812">Transmembrane</keyword>
<sequence length="321" mass="32971">MTTVALRPMMPVLLALAGLLAVGAAWGAGAPLVRIARLAGYLPLTIVLWQSVLGLLVLAAVLVVRGRWRIPLDRSSLALYLAVALLGIVLPHLAAFWALGHVPAAVHSVIIALVPIFALGLALGLRIERFRWKRFVGLTLGAGAVALLILPEASLPPGTATAFVLVSMIAPMCYALEGLVIANVSRAQAGPMQTLLGATAMAVVMVLPLAALSGAPVMPGTAWGAAEWAILISGIGGSLAYAGYVAILRHGGAVFGAQVAYVVTASGVVWAMLLLGERPSPWFWTALALLFGGLFLVQPRPQTAPGPGPGTDPPAPPGKSA</sequence>
<feature type="transmembrane region" description="Helical" evidence="7">
    <location>
        <begin position="281"/>
        <end position="297"/>
    </location>
</feature>
<dbReference type="PANTHER" id="PTHR32322">
    <property type="entry name" value="INNER MEMBRANE TRANSPORTER"/>
    <property type="match status" value="1"/>
</dbReference>
<dbReference type="GO" id="GO:0016020">
    <property type="term" value="C:membrane"/>
    <property type="evidence" value="ECO:0007669"/>
    <property type="project" value="UniProtKB-SubCell"/>
</dbReference>
<reference evidence="9 10" key="1">
    <citation type="journal article" date="2000" name="Arch. Microbiol.">
        <title>Rhodobaca bogoriensis gen. nov. and sp. nov., an alkaliphilic purple nonsulfur bacterium from African Rift Valley soda lakes.</title>
        <authorList>
            <person name="Milford A.D."/>
            <person name="Achenbach L.A."/>
            <person name="Jung D.O."/>
            <person name="Madigan M.T."/>
        </authorList>
    </citation>
    <scope>NUCLEOTIDE SEQUENCE [LARGE SCALE GENOMIC DNA]</scope>
    <source>
        <strain evidence="9 10">2376</strain>
    </source>
</reference>
<dbReference type="Proteomes" id="UP000529417">
    <property type="component" value="Unassembled WGS sequence"/>
</dbReference>
<feature type="transmembrane region" description="Helical" evidence="7">
    <location>
        <begin position="135"/>
        <end position="154"/>
    </location>
</feature>
<keyword evidence="4 7" id="KW-1133">Transmembrane helix</keyword>
<dbReference type="InterPro" id="IPR037185">
    <property type="entry name" value="EmrE-like"/>
</dbReference>
<accession>A0A7Z0KX91</accession>
<dbReference type="RefSeq" id="WP_179904963.1">
    <property type="nucleotide sequence ID" value="NZ_JACBXS010000006.1"/>
</dbReference>
<name>A0A7Z0KX91_9RHOB</name>
<evidence type="ECO:0000256" key="2">
    <source>
        <dbReference type="ARBA" id="ARBA00007362"/>
    </source>
</evidence>
<feature type="domain" description="EamA" evidence="8">
    <location>
        <begin position="164"/>
        <end position="297"/>
    </location>
</feature>
<feature type="transmembrane region" description="Helical" evidence="7">
    <location>
        <begin position="77"/>
        <end position="99"/>
    </location>
</feature>
<evidence type="ECO:0000313" key="9">
    <source>
        <dbReference type="EMBL" id="NYS24259.1"/>
    </source>
</evidence>
<feature type="transmembrane region" description="Helical" evidence="7">
    <location>
        <begin position="105"/>
        <end position="123"/>
    </location>
</feature>
<keyword evidence="10" id="KW-1185">Reference proteome</keyword>
<dbReference type="InterPro" id="IPR050638">
    <property type="entry name" value="AA-Vitamin_Transporters"/>
</dbReference>
<evidence type="ECO:0000256" key="7">
    <source>
        <dbReference type="SAM" id="Phobius"/>
    </source>
</evidence>
<dbReference type="PANTHER" id="PTHR32322:SF2">
    <property type="entry name" value="EAMA DOMAIN-CONTAINING PROTEIN"/>
    <property type="match status" value="1"/>
</dbReference>
<proteinExistence type="inferred from homology"/>